<keyword evidence="1" id="KW-0732">Signal</keyword>
<reference evidence="2 3" key="1">
    <citation type="submission" date="2020-01" db="EMBL/GenBank/DDBJ databases">
        <authorList>
            <person name="Kim M.K."/>
        </authorList>
    </citation>
    <scope>NUCLEOTIDE SEQUENCE [LARGE SCALE GENOMIC DNA]</scope>
    <source>
        <strain evidence="2 3">BT213</strain>
    </source>
</reference>
<organism evidence="2 3">
    <name type="scientific">Pontibacter fetidus</name>
    <dbReference type="NCBI Taxonomy" id="2700082"/>
    <lineage>
        <taxon>Bacteria</taxon>
        <taxon>Pseudomonadati</taxon>
        <taxon>Bacteroidota</taxon>
        <taxon>Cytophagia</taxon>
        <taxon>Cytophagales</taxon>
        <taxon>Hymenobacteraceae</taxon>
        <taxon>Pontibacter</taxon>
    </lineage>
</organism>
<feature type="signal peptide" evidence="1">
    <location>
        <begin position="1"/>
        <end position="25"/>
    </location>
</feature>
<gene>
    <name evidence="2" type="ORF">GWO68_05165</name>
</gene>
<protein>
    <recommendedName>
        <fullName evidence="4">Lipoprotein</fullName>
    </recommendedName>
</protein>
<evidence type="ECO:0008006" key="4">
    <source>
        <dbReference type="Google" id="ProtNLM"/>
    </source>
</evidence>
<evidence type="ECO:0000313" key="2">
    <source>
        <dbReference type="EMBL" id="NDK55301.1"/>
    </source>
</evidence>
<feature type="chain" id="PRO_5025473375" description="Lipoprotein" evidence="1">
    <location>
        <begin position="26"/>
        <end position="212"/>
    </location>
</feature>
<accession>A0A6B2GZ59</accession>
<name>A0A6B2GZ59_9BACT</name>
<dbReference type="AlphaFoldDB" id="A0A6B2GZ59"/>
<dbReference type="RefSeq" id="WP_162345358.1">
    <property type="nucleotide sequence ID" value="NZ_JAAEAA010000005.1"/>
</dbReference>
<proteinExistence type="predicted"/>
<evidence type="ECO:0000256" key="1">
    <source>
        <dbReference type="SAM" id="SignalP"/>
    </source>
</evidence>
<comment type="caution">
    <text evidence="2">The sequence shown here is derived from an EMBL/GenBank/DDBJ whole genome shotgun (WGS) entry which is preliminary data.</text>
</comment>
<dbReference type="EMBL" id="JAAEAA010000005">
    <property type="protein sequence ID" value="NDK55301.1"/>
    <property type="molecule type" value="Genomic_DNA"/>
</dbReference>
<evidence type="ECO:0000313" key="3">
    <source>
        <dbReference type="Proteomes" id="UP000478546"/>
    </source>
</evidence>
<keyword evidence="3" id="KW-1185">Reference proteome</keyword>
<dbReference type="PROSITE" id="PS51257">
    <property type="entry name" value="PROKAR_LIPOPROTEIN"/>
    <property type="match status" value="1"/>
</dbReference>
<sequence>MSRFLKYSYSLVLFLFAFSCNQVQQEEKPVEIPFTQDDLTQIYSLAFDSLLGPSEQWLGAKPLIVDDSVSVEVIFRDTFDGVYPRISNLLSEERYFQRKKSLQKYDGFNTNEFAAIIADSNQQSNNFQGAHIVRSLYKYKPTVVLAHSDSYSIGEPLAAVALGKVTFNKNASYAIIIASYHRGPEWSEGKAYFLKKDNGNWRVVGVNSLFIS</sequence>
<dbReference type="Proteomes" id="UP000478546">
    <property type="component" value="Unassembled WGS sequence"/>
</dbReference>